<sequence>MNQEIQHFNFNGQTLRGLLIDGEPWVIALDVANALGYSDTYEMTKRLDPDEIQNRQIAGFGNRGVNTINESGLYASIFNSRKPEAKTFRRWVTEEVLPAIRKTGHYSATPQLPQSYSEALRELASTVEAKERLELENAQMKPIVQEHEEFMGARGTFTAEQAAKLLCRAGVETGQNRLLKFMDSIGWTSKRGFGARRAVQRYVEQGLIDAQATKYRHPKTGELMVGDPKVVITPKGLHKLRDRMLPPIEDFAQLES</sequence>
<evidence type="ECO:0000313" key="3">
    <source>
        <dbReference type="Proteomes" id="UP000824134"/>
    </source>
</evidence>
<evidence type="ECO:0000259" key="1">
    <source>
        <dbReference type="PROSITE" id="PS51750"/>
    </source>
</evidence>
<dbReference type="InterPro" id="IPR005039">
    <property type="entry name" value="Ant_C"/>
</dbReference>
<comment type="caution">
    <text evidence="2">The sequence shown here is derived from an EMBL/GenBank/DDBJ whole genome shotgun (WGS) entry which is preliminary data.</text>
</comment>
<dbReference type="EMBL" id="DXCN01000039">
    <property type="protein sequence ID" value="HIY94967.1"/>
    <property type="molecule type" value="Genomic_DNA"/>
</dbReference>
<dbReference type="Proteomes" id="UP000824134">
    <property type="component" value="Unassembled WGS sequence"/>
</dbReference>
<reference evidence="2" key="2">
    <citation type="submission" date="2021-04" db="EMBL/GenBank/DDBJ databases">
        <authorList>
            <person name="Gilroy R."/>
        </authorList>
    </citation>
    <scope>NUCLEOTIDE SEQUENCE</scope>
    <source>
        <strain evidence="2">ChiHjej12B11-9195</strain>
    </source>
</reference>
<gene>
    <name evidence="2" type="ORF">H9821_04795</name>
</gene>
<name>A0A9D2CQW2_9MICC</name>
<dbReference type="Pfam" id="PF03374">
    <property type="entry name" value="ANT"/>
    <property type="match status" value="1"/>
</dbReference>
<reference evidence="2" key="1">
    <citation type="journal article" date="2021" name="PeerJ">
        <title>Extensive microbial diversity within the chicken gut microbiome revealed by metagenomics and culture.</title>
        <authorList>
            <person name="Gilroy R."/>
            <person name="Ravi A."/>
            <person name="Getino M."/>
            <person name="Pursley I."/>
            <person name="Horton D.L."/>
            <person name="Alikhan N.F."/>
            <person name="Baker D."/>
            <person name="Gharbi K."/>
            <person name="Hall N."/>
            <person name="Watson M."/>
            <person name="Adriaenssens E.M."/>
            <person name="Foster-Nyarko E."/>
            <person name="Jarju S."/>
            <person name="Secka A."/>
            <person name="Antonio M."/>
            <person name="Oren A."/>
            <person name="Chaudhuri R.R."/>
            <person name="La Ragione R."/>
            <person name="Hildebrand F."/>
            <person name="Pallen M.J."/>
        </authorList>
    </citation>
    <scope>NUCLEOTIDE SEQUENCE</scope>
    <source>
        <strain evidence="2">ChiHjej12B11-9195</strain>
    </source>
</reference>
<accession>A0A9D2CQW2</accession>
<dbReference type="Pfam" id="PF02498">
    <property type="entry name" value="Bro-N"/>
    <property type="match status" value="1"/>
</dbReference>
<protein>
    <submittedName>
        <fullName evidence="2">Phage antirepressor KilAC domain-containing protein</fullName>
    </submittedName>
</protein>
<dbReference type="GO" id="GO:0003677">
    <property type="term" value="F:DNA binding"/>
    <property type="evidence" value="ECO:0007669"/>
    <property type="project" value="InterPro"/>
</dbReference>
<feature type="domain" description="Bro-N" evidence="1">
    <location>
        <begin position="2"/>
        <end position="104"/>
    </location>
</feature>
<evidence type="ECO:0000313" key="2">
    <source>
        <dbReference type="EMBL" id="HIY94967.1"/>
    </source>
</evidence>
<dbReference type="AlphaFoldDB" id="A0A9D2CQW2"/>
<proteinExistence type="predicted"/>
<organism evidence="2 3">
    <name type="scientific">Candidatus Rothia avicola</name>
    <dbReference type="NCBI Taxonomy" id="2840478"/>
    <lineage>
        <taxon>Bacteria</taxon>
        <taxon>Bacillati</taxon>
        <taxon>Actinomycetota</taxon>
        <taxon>Actinomycetes</taxon>
        <taxon>Micrococcales</taxon>
        <taxon>Micrococcaceae</taxon>
        <taxon>Rothia</taxon>
    </lineage>
</organism>
<dbReference type="PANTHER" id="PTHR36180">
    <property type="entry name" value="DNA-BINDING PROTEIN-RELATED-RELATED"/>
    <property type="match status" value="1"/>
</dbReference>
<dbReference type="PROSITE" id="PS51750">
    <property type="entry name" value="BRO_N"/>
    <property type="match status" value="1"/>
</dbReference>
<dbReference type="InterPro" id="IPR003497">
    <property type="entry name" value="BRO_N_domain"/>
</dbReference>
<dbReference type="SMART" id="SM01040">
    <property type="entry name" value="Bro-N"/>
    <property type="match status" value="1"/>
</dbReference>
<dbReference type="PANTHER" id="PTHR36180:SF2">
    <property type="entry name" value="BRO FAMILY PROTEIN"/>
    <property type="match status" value="1"/>
</dbReference>